<dbReference type="Proteomes" id="UP000467841">
    <property type="component" value="Unassembled WGS sequence"/>
</dbReference>
<dbReference type="InterPro" id="IPR016135">
    <property type="entry name" value="UBQ-conjugating_enzyme/RWD"/>
</dbReference>
<keyword evidence="2" id="KW-0833">Ubl conjugation pathway</keyword>
<proteinExistence type="predicted"/>
<dbReference type="Gene3D" id="3.10.110.10">
    <property type="entry name" value="Ubiquitin Conjugating Enzyme"/>
    <property type="match status" value="1"/>
</dbReference>
<sequence length="190" mass="22699">MRVAVTDQSHSLFFFDLKFPTSYPYEAPRLFYHQYGLPLSTPETQLKPKLCYSILDVFLHIEEIVLENTNKSCQQMLDVLKRPLAGFEDFVKGHFRKKGALILRNMMEEMDMEKERDKNMFWKMYIAFESNKGHCEHILNSDLKEELKKYKEKECSSSSYYYPTITSRFDEVKKTSKYENILSKFLPFYD</sequence>
<name>A0A6D2HNN3_9BRAS</name>
<reference evidence="3" key="1">
    <citation type="submission" date="2020-01" db="EMBL/GenBank/DDBJ databases">
        <authorList>
            <person name="Mishra B."/>
        </authorList>
    </citation>
    <scope>NUCLEOTIDE SEQUENCE [LARGE SCALE GENOMIC DNA]</scope>
</reference>
<evidence type="ECO:0000313" key="3">
    <source>
        <dbReference type="EMBL" id="CAA7016262.1"/>
    </source>
</evidence>
<dbReference type="EMBL" id="CACVBM020000222">
    <property type="protein sequence ID" value="CAA7016262.1"/>
    <property type="molecule type" value="Genomic_DNA"/>
</dbReference>
<dbReference type="AlphaFoldDB" id="A0A6D2HNN3"/>
<organism evidence="3 4">
    <name type="scientific">Microthlaspi erraticum</name>
    <dbReference type="NCBI Taxonomy" id="1685480"/>
    <lineage>
        <taxon>Eukaryota</taxon>
        <taxon>Viridiplantae</taxon>
        <taxon>Streptophyta</taxon>
        <taxon>Embryophyta</taxon>
        <taxon>Tracheophyta</taxon>
        <taxon>Spermatophyta</taxon>
        <taxon>Magnoliopsida</taxon>
        <taxon>eudicotyledons</taxon>
        <taxon>Gunneridae</taxon>
        <taxon>Pentapetalae</taxon>
        <taxon>rosids</taxon>
        <taxon>malvids</taxon>
        <taxon>Brassicales</taxon>
        <taxon>Brassicaceae</taxon>
        <taxon>Coluteocarpeae</taxon>
        <taxon>Microthlaspi</taxon>
    </lineage>
</organism>
<protein>
    <recommendedName>
        <fullName evidence="5">UBC core domain-containing protein</fullName>
    </recommendedName>
</protein>
<dbReference type="SUPFAM" id="SSF54495">
    <property type="entry name" value="UBC-like"/>
    <property type="match status" value="1"/>
</dbReference>
<dbReference type="GO" id="GO:0061631">
    <property type="term" value="F:ubiquitin conjugating enzyme activity"/>
    <property type="evidence" value="ECO:0007669"/>
    <property type="project" value="TreeGrafter"/>
</dbReference>
<evidence type="ECO:0000313" key="4">
    <source>
        <dbReference type="Proteomes" id="UP000467841"/>
    </source>
</evidence>
<keyword evidence="1" id="KW-0808">Transferase</keyword>
<accession>A0A6D2HNN3</accession>
<keyword evidence="4" id="KW-1185">Reference proteome</keyword>
<dbReference type="PANTHER" id="PTHR46116:SF19">
    <property type="entry name" value="UBIQUITIN-CONJUGATING ENZYME FAMILY PROTEIN"/>
    <property type="match status" value="1"/>
</dbReference>
<gene>
    <name evidence="3" type="ORF">MERR_LOCUS3497</name>
</gene>
<dbReference type="PANTHER" id="PTHR46116">
    <property type="entry name" value="(E3-INDEPENDENT) E2 UBIQUITIN-CONJUGATING ENZYME"/>
    <property type="match status" value="1"/>
</dbReference>
<dbReference type="OrthoDB" id="47801at2759"/>
<evidence type="ECO:0008006" key="5">
    <source>
        <dbReference type="Google" id="ProtNLM"/>
    </source>
</evidence>
<comment type="caution">
    <text evidence="3">The sequence shown here is derived from an EMBL/GenBank/DDBJ whole genome shotgun (WGS) entry which is preliminary data.</text>
</comment>
<evidence type="ECO:0000256" key="1">
    <source>
        <dbReference type="ARBA" id="ARBA00022679"/>
    </source>
</evidence>
<evidence type="ECO:0000256" key="2">
    <source>
        <dbReference type="ARBA" id="ARBA00022786"/>
    </source>
</evidence>